<dbReference type="AlphaFoldDB" id="A0AAF0QXH8"/>
<protein>
    <submittedName>
        <fullName evidence="1">Uncharacterized protein</fullName>
    </submittedName>
</protein>
<reference evidence="1" key="1">
    <citation type="submission" date="2023-08" db="EMBL/GenBank/DDBJ databases">
        <title>A de novo genome assembly of Solanum verrucosum Schlechtendal, a Mexican diploid species geographically isolated from the other diploid A-genome species in potato relatives.</title>
        <authorList>
            <person name="Hosaka K."/>
        </authorList>
    </citation>
    <scope>NUCLEOTIDE SEQUENCE</scope>
    <source>
        <tissue evidence="1">Young leaves</tissue>
    </source>
</reference>
<name>A0AAF0QXH8_SOLVR</name>
<evidence type="ECO:0000313" key="1">
    <source>
        <dbReference type="EMBL" id="WMV30243.1"/>
    </source>
</evidence>
<sequence length="144" mass="16197">MDANKKNGIDSMLPTSQLHGSVVVPIPSVTPKVFYNKQSKDANNKQVWRCERGIDLRAPSTTIYQAHMIQGNINNKINMTIHNDTENLSPVLIEDIDPGTEDFVDYESMEGPELGHNDDEGEVKSGRVEVNALFQQEKRNPVYK</sequence>
<dbReference type="EMBL" id="CP133616">
    <property type="protein sequence ID" value="WMV30243.1"/>
    <property type="molecule type" value="Genomic_DNA"/>
</dbReference>
<gene>
    <name evidence="1" type="ORF">MTR67_023628</name>
</gene>
<evidence type="ECO:0000313" key="2">
    <source>
        <dbReference type="Proteomes" id="UP001234989"/>
    </source>
</evidence>
<proteinExistence type="predicted"/>
<accession>A0AAF0QXH8</accession>
<dbReference type="Proteomes" id="UP001234989">
    <property type="component" value="Chromosome 5"/>
</dbReference>
<keyword evidence="2" id="KW-1185">Reference proteome</keyword>
<organism evidence="1 2">
    <name type="scientific">Solanum verrucosum</name>
    <dbReference type="NCBI Taxonomy" id="315347"/>
    <lineage>
        <taxon>Eukaryota</taxon>
        <taxon>Viridiplantae</taxon>
        <taxon>Streptophyta</taxon>
        <taxon>Embryophyta</taxon>
        <taxon>Tracheophyta</taxon>
        <taxon>Spermatophyta</taxon>
        <taxon>Magnoliopsida</taxon>
        <taxon>eudicotyledons</taxon>
        <taxon>Gunneridae</taxon>
        <taxon>Pentapetalae</taxon>
        <taxon>asterids</taxon>
        <taxon>lamiids</taxon>
        <taxon>Solanales</taxon>
        <taxon>Solanaceae</taxon>
        <taxon>Solanoideae</taxon>
        <taxon>Solaneae</taxon>
        <taxon>Solanum</taxon>
    </lineage>
</organism>